<evidence type="ECO:0000256" key="6">
    <source>
        <dbReference type="ARBA" id="ARBA00022490"/>
    </source>
</evidence>
<dbReference type="EMBL" id="BMED01000003">
    <property type="protein sequence ID" value="GGC82135.1"/>
    <property type="molecule type" value="Genomic_DNA"/>
</dbReference>
<proteinExistence type="inferred from homology"/>
<evidence type="ECO:0000256" key="1">
    <source>
        <dbReference type="ARBA" id="ARBA00001561"/>
    </source>
</evidence>
<evidence type="ECO:0000256" key="5">
    <source>
        <dbReference type="ARBA" id="ARBA00011901"/>
    </source>
</evidence>
<dbReference type="GO" id="GO:0071555">
    <property type="term" value="P:cell wall organization"/>
    <property type="evidence" value="ECO:0007669"/>
    <property type="project" value="UniProtKB-KW"/>
</dbReference>
<dbReference type="PANTHER" id="PTHR30417:SF4">
    <property type="entry name" value="1,6-ANHYDRO-N-ACETYLMURAMYL-L-ALANINE AMIDASE AMPD"/>
    <property type="match status" value="1"/>
</dbReference>
<evidence type="ECO:0000259" key="13">
    <source>
        <dbReference type="SMART" id="SM00644"/>
    </source>
</evidence>
<dbReference type="GO" id="GO:0008745">
    <property type="term" value="F:N-acetylmuramoyl-L-alanine amidase activity"/>
    <property type="evidence" value="ECO:0007669"/>
    <property type="project" value="UniProtKB-EC"/>
</dbReference>
<dbReference type="InterPro" id="IPR051206">
    <property type="entry name" value="NAMLAA_amidase_2"/>
</dbReference>
<reference evidence="14" key="1">
    <citation type="journal article" date="2014" name="Int. J. Syst. Evol. Microbiol.">
        <title>Complete genome sequence of Corynebacterium casei LMG S-19264T (=DSM 44701T), isolated from a smear-ripened cheese.</title>
        <authorList>
            <consortium name="US DOE Joint Genome Institute (JGI-PGF)"/>
            <person name="Walter F."/>
            <person name="Albersmeier A."/>
            <person name="Kalinowski J."/>
            <person name="Ruckert C."/>
        </authorList>
    </citation>
    <scope>NUCLEOTIDE SEQUENCE</scope>
    <source>
        <strain evidence="14">CGMCC 1.10998</strain>
    </source>
</reference>
<organism evidence="14 15">
    <name type="scientific">Undibacterium terreum</name>
    <dbReference type="NCBI Taxonomy" id="1224302"/>
    <lineage>
        <taxon>Bacteria</taxon>
        <taxon>Pseudomonadati</taxon>
        <taxon>Pseudomonadota</taxon>
        <taxon>Betaproteobacteria</taxon>
        <taxon>Burkholderiales</taxon>
        <taxon>Oxalobacteraceae</taxon>
        <taxon>Undibacterium</taxon>
    </lineage>
</organism>
<evidence type="ECO:0000256" key="8">
    <source>
        <dbReference type="ARBA" id="ARBA00022801"/>
    </source>
</evidence>
<dbReference type="PANTHER" id="PTHR30417">
    <property type="entry name" value="N-ACETYLMURAMOYL-L-ALANINE AMIDASE AMID"/>
    <property type="match status" value="1"/>
</dbReference>
<dbReference type="CDD" id="cd06583">
    <property type="entry name" value="PGRP"/>
    <property type="match status" value="1"/>
</dbReference>
<sequence>MREPDPDHGLAISDDGWCEGAERLASPNFNSRPPDSAISLLVIHNISLPAGQFGTTYIADLFQNRLEYSAHPSFESLRGLQVSAHFLIRRDGRLLQFVSAAQRAWHAGKSSFAGREGCNDFSIGIELEGSDELPFEEVQYETLAELSLALASAYPLTHIVGHEHIAPGRKTDPGPCFDWKLYAQLYREKFATGSRLALTHAIPTFPFGL</sequence>
<evidence type="ECO:0000256" key="3">
    <source>
        <dbReference type="ARBA" id="ARBA00004496"/>
    </source>
</evidence>
<dbReference type="NCBIfam" id="NF008758">
    <property type="entry name" value="PRK11789.1"/>
    <property type="match status" value="1"/>
</dbReference>
<dbReference type="SMART" id="SM00644">
    <property type="entry name" value="Ami_2"/>
    <property type="match status" value="1"/>
</dbReference>
<reference evidence="14" key="2">
    <citation type="submission" date="2020-09" db="EMBL/GenBank/DDBJ databases">
        <authorList>
            <person name="Sun Q."/>
            <person name="Zhou Y."/>
        </authorList>
    </citation>
    <scope>NUCLEOTIDE SEQUENCE</scope>
    <source>
        <strain evidence="14">CGMCC 1.10998</strain>
    </source>
</reference>
<evidence type="ECO:0000313" key="15">
    <source>
        <dbReference type="Proteomes" id="UP000637423"/>
    </source>
</evidence>
<dbReference type="InterPro" id="IPR002502">
    <property type="entry name" value="Amidase_domain"/>
</dbReference>
<dbReference type="GO" id="GO:0009254">
    <property type="term" value="P:peptidoglycan turnover"/>
    <property type="evidence" value="ECO:0007669"/>
    <property type="project" value="TreeGrafter"/>
</dbReference>
<dbReference type="Gene3D" id="3.40.80.10">
    <property type="entry name" value="Peptidoglycan recognition protein-like"/>
    <property type="match status" value="1"/>
</dbReference>
<evidence type="ECO:0000256" key="4">
    <source>
        <dbReference type="ARBA" id="ARBA00007553"/>
    </source>
</evidence>
<dbReference type="AlphaFoldDB" id="A0A916XLT7"/>
<dbReference type="GO" id="GO:0046872">
    <property type="term" value="F:metal ion binding"/>
    <property type="evidence" value="ECO:0007669"/>
    <property type="project" value="UniProtKB-KW"/>
</dbReference>
<evidence type="ECO:0000256" key="2">
    <source>
        <dbReference type="ARBA" id="ARBA00001947"/>
    </source>
</evidence>
<evidence type="ECO:0000313" key="14">
    <source>
        <dbReference type="EMBL" id="GGC82135.1"/>
    </source>
</evidence>
<dbReference type="GO" id="GO:0009253">
    <property type="term" value="P:peptidoglycan catabolic process"/>
    <property type="evidence" value="ECO:0007669"/>
    <property type="project" value="InterPro"/>
</dbReference>
<feature type="domain" description="N-acetylmuramoyl-L-alanine amidase" evidence="13">
    <location>
        <begin position="26"/>
        <end position="174"/>
    </location>
</feature>
<dbReference type="Proteomes" id="UP000637423">
    <property type="component" value="Unassembled WGS sequence"/>
</dbReference>
<evidence type="ECO:0000256" key="11">
    <source>
        <dbReference type="ARBA" id="ARBA00039257"/>
    </source>
</evidence>
<dbReference type="EC" id="3.5.1.28" evidence="5"/>
<gene>
    <name evidence="14" type="primary">ampD</name>
    <name evidence="14" type="ORF">GCM10011396_31800</name>
</gene>
<comment type="caution">
    <text evidence="14">The sequence shown here is derived from an EMBL/GenBank/DDBJ whole genome shotgun (WGS) entry which is preliminary data.</text>
</comment>
<keyword evidence="15" id="KW-1185">Reference proteome</keyword>
<keyword evidence="7" id="KW-0479">Metal-binding</keyword>
<dbReference type="RefSeq" id="WP_188567079.1">
    <property type="nucleotide sequence ID" value="NZ_BMED01000003.1"/>
</dbReference>
<dbReference type="SUPFAM" id="SSF55846">
    <property type="entry name" value="N-acetylmuramoyl-L-alanine amidase-like"/>
    <property type="match status" value="1"/>
</dbReference>
<keyword evidence="8" id="KW-0378">Hydrolase</keyword>
<comment type="cofactor">
    <cofactor evidence="2">
        <name>Zn(2+)</name>
        <dbReference type="ChEBI" id="CHEBI:29105"/>
    </cofactor>
</comment>
<dbReference type="GO" id="GO:0005737">
    <property type="term" value="C:cytoplasm"/>
    <property type="evidence" value="ECO:0007669"/>
    <property type="project" value="UniProtKB-SubCell"/>
</dbReference>
<keyword evidence="10" id="KW-0961">Cell wall biogenesis/degradation</keyword>
<comment type="catalytic activity">
    <reaction evidence="1">
        <text>Hydrolyzes the link between N-acetylmuramoyl residues and L-amino acid residues in certain cell-wall glycopeptides.</text>
        <dbReference type="EC" id="3.5.1.28"/>
    </reaction>
</comment>
<evidence type="ECO:0000256" key="12">
    <source>
        <dbReference type="ARBA" id="ARBA00042615"/>
    </source>
</evidence>
<keyword evidence="9" id="KW-0862">Zinc</keyword>
<comment type="subcellular location">
    <subcellularLocation>
        <location evidence="3">Cytoplasm</location>
    </subcellularLocation>
</comment>
<accession>A0A916XLT7</accession>
<protein>
    <recommendedName>
        <fullName evidence="11">1,6-anhydro-N-acetylmuramyl-L-alanine amidase AmpD</fullName>
        <ecNumber evidence="5">3.5.1.28</ecNumber>
    </recommendedName>
    <alternativeName>
        <fullName evidence="12">N-acetylmuramoyl-L-alanine amidase</fullName>
    </alternativeName>
</protein>
<dbReference type="InterPro" id="IPR036505">
    <property type="entry name" value="Amidase/PGRP_sf"/>
</dbReference>
<name>A0A916XLT7_9BURK</name>
<comment type="similarity">
    <text evidence="4">Belongs to the N-acetylmuramoyl-L-alanine amidase 2 family.</text>
</comment>
<evidence type="ECO:0000256" key="10">
    <source>
        <dbReference type="ARBA" id="ARBA00023316"/>
    </source>
</evidence>
<evidence type="ECO:0000256" key="7">
    <source>
        <dbReference type="ARBA" id="ARBA00022723"/>
    </source>
</evidence>
<evidence type="ECO:0000256" key="9">
    <source>
        <dbReference type="ARBA" id="ARBA00022833"/>
    </source>
</evidence>
<dbReference type="Pfam" id="PF01510">
    <property type="entry name" value="Amidase_2"/>
    <property type="match status" value="1"/>
</dbReference>
<keyword evidence="6" id="KW-0963">Cytoplasm</keyword>